<name>A0ABY0ESJ6_CLOTA</name>
<evidence type="ECO:0000313" key="3">
    <source>
        <dbReference type="Proteomes" id="UP000290273"/>
    </source>
</evidence>
<dbReference type="Proteomes" id="UP000290273">
    <property type="component" value="Unassembled WGS sequence"/>
</dbReference>
<accession>A0ABY0ESJ6</accession>
<dbReference type="InterPro" id="IPR005068">
    <property type="entry name" value="Phage_lambda_Stf-r2"/>
</dbReference>
<gene>
    <name evidence="2" type="ORF">DP131_06405</name>
</gene>
<organism evidence="2 3">
    <name type="scientific">Clostridium tetani</name>
    <dbReference type="NCBI Taxonomy" id="1513"/>
    <lineage>
        <taxon>Bacteria</taxon>
        <taxon>Bacillati</taxon>
        <taxon>Bacillota</taxon>
        <taxon>Clostridia</taxon>
        <taxon>Eubacteriales</taxon>
        <taxon>Clostridiaceae</taxon>
        <taxon>Clostridium</taxon>
    </lineage>
</organism>
<dbReference type="Pfam" id="PF03406">
    <property type="entry name" value="Phage_fiber_2"/>
    <property type="match status" value="1"/>
</dbReference>
<comment type="caution">
    <text evidence="2">The sequence shown here is derived from an EMBL/GenBank/DDBJ whole genome shotgun (WGS) entry which is preliminary data.</text>
</comment>
<feature type="coiled-coil region" evidence="1">
    <location>
        <begin position="101"/>
        <end position="128"/>
    </location>
</feature>
<sequence length="488" mass="55147">MISIDKFTEKLNKIDGNTYVIEEEVELKDGVYEGELQHDNISNTSVRVYTGPKLTGNKIENFILSTPSLTPWKKEIKIFTKVDKCYITYETPGDTVEADDINKVQGSIVKTQIEIEQVKKETKNLDKNKVDNIIGKQLSTEDYSTEEKKKLRGIEDNANNYIHPLTHSADMIEETDTKQFVTQAEKDKWNSINDSEGCVKSVNNKTGDVMLNASDVGAEPSINKKTGFNLDKSDSVTSTSSSTLATSKAVKSAYDKALQAFQLVSDGKLKIATAITDKGITTSSSDTFQKMADNINNISINGDLRKTYLKPFSKLTGNIRYINSSRELMYIIPGAHKLDIYNFNGVKIKSMEYPYHDNKINNSVFGVDSFIYGGYYSNYNWFICSYNGTRLREIDGSNWGFPGQYIVPLNKNGDYMYEGDFYDVSGTKKQNMLSEGNQEVVLALTDEIIIHIYKSRNNILVSYKKEDVNEIKELARWEGMEIKDICFS</sequence>
<protein>
    <submittedName>
        <fullName evidence="2">Uncharacterized protein</fullName>
    </submittedName>
</protein>
<keyword evidence="1" id="KW-0175">Coiled coil</keyword>
<dbReference type="RefSeq" id="WP_080751452.1">
    <property type="nucleotide sequence ID" value="NZ_JSWD01000086.1"/>
</dbReference>
<dbReference type="EMBL" id="QMAU01000027">
    <property type="protein sequence ID" value="RXI56926.1"/>
    <property type="molecule type" value="Genomic_DNA"/>
</dbReference>
<reference evidence="2 3" key="1">
    <citation type="submission" date="2018-06" db="EMBL/GenBank/DDBJ databases">
        <title>Genome conservation of Clostridium tetani.</title>
        <authorList>
            <person name="Bruggemann H."/>
            <person name="Popoff M.R."/>
        </authorList>
    </citation>
    <scope>NUCLEOTIDE SEQUENCE [LARGE SCALE GENOMIC DNA]</scope>
    <source>
        <strain evidence="2 3">63.05</strain>
    </source>
</reference>
<evidence type="ECO:0000256" key="1">
    <source>
        <dbReference type="SAM" id="Coils"/>
    </source>
</evidence>
<evidence type="ECO:0000313" key="2">
    <source>
        <dbReference type="EMBL" id="RXI56926.1"/>
    </source>
</evidence>
<proteinExistence type="predicted"/>